<organism evidence="2 3">
    <name type="scientific">Ensete ventricosum</name>
    <name type="common">Abyssinian banana</name>
    <name type="synonym">Musa ensete</name>
    <dbReference type="NCBI Taxonomy" id="4639"/>
    <lineage>
        <taxon>Eukaryota</taxon>
        <taxon>Viridiplantae</taxon>
        <taxon>Streptophyta</taxon>
        <taxon>Embryophyta</taxon>
        <taxon>Tracheophyta</taxon>
        <taxon>Spermatophyta</taxon>
        <taxon>Magnoliopsida</taxon>
        <taxon>Liliopsida</taxon>
        <taxon>Zingiberales</taxon>
        <taxon>Musaceae</taxon>
        <taxon>Ensete</taxon>
    </lineage>
</organism>
<evidence type="ECO:0000313" key="3">
    <source>
        <dbReference type="Proteomes" id="UP000287651"/>
    </source>
</evidence>
<gene>
    <name evidence="2" type="ORF">B296_00001018</name>
</gene>
<comment type="caution">
    <text evidence="2">The sequence shown here is derived from an EMBL/GenBank/DDBJ whole genome shotgun (WGS) entry which is preliminary data.</text>
</comment>
<dbReference type="EMBL" id="AMZH03000900">
    <property type="protein sequence ID" value="RRT81490.1"/>
    <property type="molecule type" value="Genomic_DNA"/>
</dbReference>
<evidence type="ECO:0000313" key="2">
    <source>
        <dbReference type="EMBL" id="RRT81490.1"/>
    </source>
</evidence>
<feature type="region of interest" description="Disordered" evidence="1">
    <location>
        <begin position="119"/>
        <end position="143"/>
    </location>
</feature>
<protein>
    <submittedName>
        <fullName evidence="2">Uncharacterized protein</fullName>
    </submittedName>
</protein>
<proteinExistence type="predicted"/>
<name>A0A427AZ21_ENSVE</name>
<evidence type="ECO:0000256" key="1">
    <source>
        <dbReference type="SAM" id="MobiDB-lite"/>
    </source>
</evidence>
<accession>A0A427AZ21</accession>
<dbReference type="Proteomes" id="UP000287651">
    <property type="component" value="Unassembled WGS sequence"/>
</dbReference>
<feature type="region of interest" description="Disordered" evidence="1">
    <location>
        <begin position="50"/>
        <end position="70"/>
    </location>
</feature>
<feature type="compositionally biased region" description="Basic and acidic residues" evidence="1">
    <location>
        <begin position="56"/>
        <end position="70"/>
    </location>
</feature>
<reference evidence="2 3" key="1">
    <citation type="journal article" date="2014" name="Agronomy (Basel)">
        <title>A Draft Genome Sequence for Ensete ventricosum, the Drought-Tolerant Tree Against Hunger.</title>
        <authorList>
            <person name="Harrison J."/>
            <person name="Moore K.A."/>
            <person name="Paszkiewicz K."/>
            <person name="Jones T."/>
            <person name="Grant M."/>
            <person name="Ambacheew D."/>
            <person name="Muzemil S."/>
            <person name="Studholme D.J."/>
        </authorList>
    </citation>
    <scope>NUCLEOTIDE SEQUENCE [LARGE SCALE GENOMIC DNA]</scope>
</reference>
<sequence length="188" mass="21465">MWSSSSGGGKWFRSKTPLVDTIVVVVVITDTSTSYLKNLLSKTLSYHRGRNRTKRRTTEAREIQKEESERLKSNFRRSSLPLPPVPLLLFLFRPLSSLLRTVVSYCSCRDHCERKHHKNGKHKESFCLPPPPPRPAPAVTLPGKRDRRRSCAARWVADSALARPPRLRLLLSSALRALSRGDRDWNPD</sequence>
<dbReference type="AlphaFoldDB" id="A0A427AZ21"/>